<dbReference type="AlphaFoldDB" id="A0A2Z7C1R3"/>
<dbReference type="EMBL" id="KQ999873">
    <property type="protein sequence ID" value="KZV40752.1"/>
    <property type="molecule type" value="Genomic_DNA"/>
</dbReference>
<dbReference type="OrthoDB" id="1301741at2759"/>
<gene>
    <name evidence="1" type="ORF">F511_25604</name>
</gene>
<proteinExistence type="predicted"/>
<evidence type="ECO:0000313" key="2">
    <source>
        <dbReference type="Proteomes" id="UP000250235"/>
    </source>
</evidence>
<organism evidence="1 2">
    <name type="scientific">Dorcoceras hygrometricum</name>
    <dbReference type="NCBI Taxonomy" id="472368"/>
    <lineage>
        <taxon>Eukaryota</taxon>
        <taxon>Viridiplantae</taxon>
        <taxon>Streptophyta</taxon>
        <taxon>Embryophyta</taxon>
        <taxon>Tracheophyta</taxon>
        <taxon>Spermatophyta</taxon>
        <taxon>Magnoliopsida</taxon>
        <taxon>eudicotyledons</taxon>
        <taxon>Gunneridae</taxon>
        <taxon>Pentapetalae</taxon>
        <taxon>asterids</taxon>
        <taxon>lamiids</taxon>
        <taxon>Lamiales</taxon>
        <taxon>Gesneriaceae</taxon>
        <taxon>Didymocarpoideae</taxon>
        <taxon>Trichosporeae</taxon>
        <taxon>Loxocarpinae</taxon>
        <taxon>Dorcoceras</taxon>
    </lineage>
</organism>
<dbReference type="Proteomes" id="UP000250235">
    <property type="component" value="Unassembled WGS sequence"/>
</dbReference>
<name>A0A2Z7C1R3_9LAMI</name>
<keyword evidence="2" id="KW-1185">Reference proteome</keyword>
<accession>A0A2Z7C1R3</accession>
<evidence type="ECO:0000313" key="1">
    <source>
        <dbReference type="EMBL" id="KZV40752.1"/>
    </source>
</evidence>
<protein>
    <submittedName>
        <fullName evidence="1">Uncharacterized protein</fullName>
    </submittedName>
</protein>
<sequence length="85" mass="9844">MQAHLLAQDDDMWFVITDGSMKIMKVNTAVISDGASRIVEKPRYEWKSEDKKKTNLDNVANDIIFKTLDKNMFSMIKMYPTAKEI</sequence>
<reference evidence="1 2" key="1">
    <citation type="journal article" date="2015" name="Proc. Natl. Acad. Sci. U.S.A.">
        <title>The resurrection genome of Boea hygrometrica: A blueprint for survival of dehydration.</title>
        <authorList>
            <person name="Xiao L."/>
            <person name="Yang G."/>
            <person name="Zhang L."/>
            <person name="Yang X."/>
            <person name="Zhao S."/>
            <person name="Ji Z."/>
            <person name="Zhou Q."/>
            <person name="Hu M."/>
            <person name="Wang Y."/>
            <person name="Chen M."/>
            <person name="Xu Y."/>
            <person name="Jin H."/>
            <person name="Xiao X."/>
            <person name="Hu G."/>
            <person name="Bao F."/>
            <person name="Hu Y."/>
            <person name="Wan P."/>
            <person name="Li L."/>
            <person name="Deng X."/>
            <person name="Kuang T."/>
            <person name="Xiang C."/>
            <person name="Zhu J.K."/>
            <person name="Oliver M.J."/>
            <person name="He Y."/>
        </authorList>
    </citation>
    <scope>NUCLEOTIDE SEQUENCE [LARGE SCALE GENOMIC DNA]</scope>
    <source>
        <strain evidence="2">cv. XS01</strain>
    </source>
</reference>